<accession>A0A0J8R0E3</accession>
<evidence type="ECO:0000313" key="1">
    <source>
        <dbReference type="EMBL" id="KMU77805.1"/>
    </source>
</evidence>
<dbReference type="EMBL" id="DS268121">
    <property type="protein sequence ID" value="KMU77805.1"/>
    <property type="molecule type" value="Genomic_DNA"/>
</dbReference>
<name>A0A0J8R0E3_COCIT</name>
<organism evidence="1 2">
    <name type="scientific">Coccidioides immitis RMSCC 3703</name>
    <dbReference type="NCBI Taxonomy" id="454286"/>
    <lineage>
        <taxon>Eukaryota</taxon>
        <taxon>Fungi</taxon>
        <taxon>Dikarya</taxon>
        <taxon>Ascomycota</taxon>
        <taxon>Pezizomycotina</taxon>
        <taxon>Eurotiomycetes</taxon>
        <taxon>Eurotiomycetidae</taxon>
        <taxon>Onygenales</taxon>
        <taxon>Onygenaceae</taxon>
        <taxon>Coccidioides</taxon>
    </lineage>
</organism>
<dbReference type="Proteomes" id="UP000054559">
    <property type="component" value="Unassembled WGS sequence"/>
</dbReference>
<reference evidence="2" key="1">
    <citation type="journal article" date="2010" name="Genome Res.">
        <title>Population genomic sequencing of Coccidioides fungi reveals recent hybridization and transposon control.</title>
        <authorList>
            <person name="Neafsey D.E."/>
            <person name="Barker B.M."/>
            <person name="Sharpton T.J."/>
            <person name="Stajich J.E."/>
            <person name="Park D.J."/>
            <person name="Whiston E."/>
            <person name="Hung C.-Y."/>
            <person name="McMahan C."/>
            <person name="White J."/>
            <person name="Sykes S."/>
            <person name="Heiman D."/>
            <person name="Young S."/>
            <person name="Zeng Q."/>
            <person name="Abouelleil A."/>
            <person name="Aftuck L."/>
            <person name="Bessette D."/>
            <person name="Brown A."/>
            <person name="FitzGerald M."/>
            <person name="Lui A."/>
            <person name="Macdonald J.P."/>
            <person name="Priest M."/>
            <person name="Orbach M.J."/>
            <person name="Galgiani J.N."/>
            <person name="Kirkland T.N."/>
            <person name="Cole G.T."/>
            <person name="Birren B.W."/>
            <person name="Henn M.R."/>
            <person name="Taylor J.W."/>
            <person name="Rounsley S.D."/>
        </authorList>
    </citation>
    <scope>NUCLEOTIDE SEQUENCE [LARGE SCALE GENOMIC DNA]</scope>
    <source>
        <strain evidence="2">RMSCC 3703</strain>
    </source>
</reference>
<protein>
    <submittedName>
        <fullName evidence="1">Uncharacterized protein</fullName>
    </submittedName>
</protein>
<proteinExistence type="predicted"/>
<dbReference type="AlphaFoldDB" id="A0A0J8R0E3"/>
<gene>
    <name evidence="1" type="ORF">CISG_01561</name>
</gene>
<sequence length="160" mass="18047">MAAPTPCDNCEIRVSVQRYAAEFVWDALLAESMRNEKPCCGTSPLMKRQWTRPAEYSIDEACEIKPPMITSQTKAGSRGRRSLCTRHFSVYLKHWTSKVRSIHQLDAVDVIMHVSSTRCDTVTIPLPQCSSATTQSLMSNVARPNTDKELFSFDNGKNKF</sequence>
<evidence type="ECO:0000313" key="2">
    <source>
        <dbReference type="Proteomes" id="UP000054559"/>
    </source>
</evidence>